<dbReference type="InterPro" id="IPR003938">
    <property type="entry name" value="K_chnl_volt-dep_EAG/ELK/ERG"/>
</dbReference>
<dbReference type="PRINTS" id="PR01463">
    <property type="entry name" value="EAGCHANLFMLY"/>
</dbReference>
<dbReference type="OrthoDB" id="417811at2759"/>
<dbReference type="SUPFAM" id="SSF51206">
    <property type="entry name" value="cAMP-binding domain-like"/>
    <property type="match status" value="1"/>
</dbReference>
<dbReference type="EMBL" id="CDMY01000938">
    <property type="protein sequence ID" value="CEM37368.1"/>
    <property type="molecule type" value="Genomic_DNA"/>
</dbReference>
<organism evidence="8 9">
    <name type="scientific">Vitrella brassicaformis (strain CCMP3155)</name>
    <dbReference type="NCBI Taxonomy" id="1169540"/>
    <lineage>
        <taxon>Eukaryota</taxon>
        <taxon>Sar</taxon>
        <taxon>Alveolata</taxon>
        <taxon>Colpodellida</taxon>
        <taxon>Vitrellaceae</taxon>
        <taxon>Vitrella</taxon>
    </lineage>
</organism>
<feature type="region of interest" description="Disordered" evidence="5">
    <location>
        <begin position="955"/>
        <end position="1018"/>
    </location>
</feature>
<dbReference type="GO" id="GO:0042391">
    <property type="term" value="P:regulation of membrane potential"/>
    <property type="evidence" value="ECO:0007669"/>
    <property type="project" value="TreeGrafter"/>
</dbReference>
<evidence type="ECO:0000256" key="3">
    <source>
        <dbReference type="ARBA" id="ARBA00022989"/>
    </source>
</evidence>
<evidence type="ECO:0000256" key="5">
    <source>
        <dbReference type="SAM" id="MobiDB-lite"/>
    </source>
</evidence>
<evidence type="ECO:0000256" key="1">
    <source>
        <dbReference type="ARBA" id="ARBA00004141"/>
    </source>
</evidence>
<dbReference type="InterPro" id="IPR005821">
    <property type="entry name" value="Ion_trans_dom"/>
</dbReference>
<evidence type="ECO:0000256" key="6">
    <source>
        <dbReference type="SAM" id="Phobius"/>
    </source>
</evidence>
<dbReference type="GO" id="GO:0005886">
    <property type="term" value="C:plasma membrane"/>
    <property type="evidence" value="ECO:0007669"/>
    <property type="project" value="TreeGrafter"/>
</dbReference>
<dbReference type="Gene3D" id="1.10.287.630">
    <property type="entry name" value="Helix hairpin bin"/>
    <property type="match status" value="1"/>
</dbReference>
<evidence type="ECO:0000256" key="4">
    <source>
        <dbReference type="ARBA" id="ARBA00023136"/>
    </source>
</evidence>
<feature type="transmembrane region" description="Helical" evidence="6">
    <location>
        <begin position="496"/>
        <end position="516"/>
    </location>
</feature>
<evidence type="ECO:0000259" key="7">
    <source>
        <dbReference type="Pfam" id="PF00520"/>
    </source>
</evidence>
<evidence type="ECO:0000313" key="9">
    <source>
        <dbReference type="Proteomes" id="UP000041254"/>
    </source>
</evidence>
<evidence type="ECO:0000256" key="2">
    <source>
        <dbReference type="ARBA" id="ARBA00022692"/>
    </source>
</evidence>
<dbReference type="PANTHER" id="PTHR10217:SF435">
    <property type="entry name" value="POTASSIUM VOLTAGE-GATED CHANNEL PROTEIN EAG"/>
    <property type="match status" value="1"/>
</dbReference>
<dbReference type="InterPro" id="IPR050818">
    <property type="entry name" value="KCNH_animal-type"/>
</dbReference>
<reference evidence="8 9" key="1">
    <citation type="submission" date="2014-11" db="EMBL/GenBank/DDBJ databases">
        <authorList>
            <person name="Zhu J."/>
            <person name="Qi W."/>
            <person name="Song R."/>
        </authorList>
    </citation>
    <scope>NUCLEOTIDE SEQUENCE [LARGE SCALE GENOMIC DNA]</scope>
</reference>
<keyword evidence="2 6" id="KW-0812">Transmembrane</keyword>
<feature type="compositionally biased region" description="Low complexity" evidence="5">
    <location>
        <begin position="7"/>
        <end position="18"/>
    </location>
</feature>
<proteinExistence type="predicted"/>
<keyword evidence="4 6" id="KW-0472">Membrane</keyword>
<accession>A0A0G4H199</accession>
<dbReference type="PANTHER" id="PTHR10217">
    <property type="entry name" value="VOLTAGE AND LIGAND GATED POTASSIUM CHANNEL"/>
    <property type="match status" value="1"/>
</dbReference>
<dbReference type="GO" id="GO:0005249">
    <property type="term" value="F:voltage-gated potassium channel activity"/>
    <property type="evidence" value="ECO:0007669"/>
    <property type="project" value="InterPro"/>
</dbReference>
<keyword evidence="9" id="KW-1185">Reference proteome</keyword>
<dbReference type="AlphaFoldDB" id="A0A0G4H199"/>
<feature type="transmembrane region" description="Helical" evidence="6">
    <location>
        <begin position="409"/>
        <end position="433"/>
    </location>
</feature>
<dbReference type="STRING" id="1169540.A0A0G4H199"/>
<keyword evidence="3 6" id="KW-1133">Transmembrane helix</keyword>
<name>A0A0G4H199_VITBC</name>
<sequence length="1018" mass="114049">MWSHVRPSGSASPASGAGRKSTLQLPTHVHQGSSFFIDAHRASRQSEVVHYPYSTGGITPSQQTSPHVEELLHKILDQVLKIGSRLDVLTEQVNSLSSPSLARQLPGVPHTSAPPSPPPSRPISSQPVVQLPPQGGRAAPPATADDDISQPVRPATSLDRLGSQLSSAGVKYKEMEREEEVIEDRAGAKQPLKEGEGGVEEDMTRVKWHLPQVGASSATLTTMDGISLRHEQEDQDARKIKTRTWTPIHFTLCGVSRTISVPIVHPDGLLRALWDILGFVFILWEALRIPYIIAFEPSPEFIWTTVDKAISVYFMCDLVLNFFTAYYRDDVLVLNPHSIAVNYLKTWFWVDFLAAFPITWILPDDDQRASGVRLFRFLKFSRFIRAVKLLRLAKLTRFFQRLEDMFSGAALFTSSIVIFRAVLILLLMSHYFACIWYRLGFETTKTYGESWITEFVPEHLQGSLPHLYVFSMHFTLTTMTTVGYGDIQPITHAERVFTVLFLLSAVAVFGATLGSITQHLSSSAMANEWYRAQMTNLGRYLRWRDFPITLKGRIRRHLEYVWDQDNDLALREQDLLPQLSLTLRRQVAMHVCGKYMAAAPFLKWMAAYPSCIETLAERARWMWQGPGDVLFERGQIDDNVYFLTLGRLVLGTDHSAMEDLAASIGRSDVDEAMGAAGAADKRSKITKTFTRMATTRRRREKMGKKASTLRNFATSMTPEEHRMYIEKLKERIWNSRQDIDDVDYVRKDEEVVMRAPSYVGESVLWEDALETIKSPPSSAAEEGADLSPRPGDRAAHGVAPGRRYTAVCGSHCQIIILSRRDIDEILIMYPFLQQHHRKWLAQKRKTVMLRHQERRQSRLADQPTGLQSEPAQSHGASEAAAGERRKSVSFSGAVNLDREVGGVPGKYVTNEPTVRSPMPSGICCSGQDDPPPSLDGQMDGFGTLSNPFRSHGAPIPIPGPEEDHDDDRPMVSSALGGGGPIEWVRERVDRSFSRSRVMPVSASGGRDVVPPPPDERTQ</sequence>
<feature type="compositionally biased region" description="Pro residues" evidence="5">
    <location>
        <begin position="112"/>
        <end position="121"/>
    </location>
</feature>
<feature type="compositionally biased region" description="Basic and acidic residues" evidence="5">
    <location>
        <begin position="183"/>
        <end position="196"/>
    </location>
</feature>
<dbReference type="InParanoid" id="A0A0G4H199"/>
<gene>
    <name evidence="8" type="ORF">Vbra_19219</name>
</gene>
<dbReference type="SUPFAM" id="SSF81324">
    <property type="entry name" value="Voltage-gated potassium channels"/>
    <property type="match status" value="1"/>
</dbReference>
<feature type="region of interest" description="Disordered" evidence="5">
    <location>
        <begin position="850"/>
        <end position="887"/>
    </location>
</feature>
<dbReference type="Gene3D" id="2.60.120.10">
    <property type="entry name" value="Jelly Rolls"/>
    <property type="match status" value="1"/>
</dbReference>
<protein>
    <recommendedName>
        <fullName evidence="7">Ion transport domain-containing protein</fullName>
    </recommendedName>
</protein>
<feature type="region of interest" description="Disordered" evidence="5">
    <location>
        <begin position="774"/>
        <end position="797"/>
    </location>
</feature>
<feature type="compositionally biased region" description="Polar residues" evidence="5">
    <location>
        <begin position="864"/>
        <end position="875"/>
    </location>
</feature>
<dbReference type="InterPro" id="IPR018490">
    <property type="entry name" value="cNMP-bd_dom_sf"/>
</dbReference>
<feature type="region of interest" description="Disordered" evidence="5">
    <location>
        <begin position="1"/>
        <end position="21"/>
    </location>
</feature>
<dbReference type="Proteomes" id="UP000041254">
    <property type="component" value="Unassembled WGS sequence"/>
</dbReference>
<feature type="region of interest" description="Disordered" evidence="5">
    <location>
        <begin position="98"/>
        <end position="201"/>
    </location>
</feature>
<dbReference type="VEuPathDB" id="CryptoDB:Vbra_19219"/>
<comment type="subcellular location">
    <subcellularLocation>
        <location evidence="1">Membrane</location>
        <topology evidence="1">Multi-pass membrane protein</topology>
    </subcellularLocation>
</comment>
<feature type="compositionally biased region" description="Basic and acidic residues" evidence="5">
    <location>
        <begin position="983"/>
        <end position="992"/>
    </location>
</feature>
<feature type="domain" description="Ion transport" evidence="7">
    <location>
        <begin position="273"/>
        <end position="521"/>
    </location>
</feature>
<dbReference type="Gene3D" id="1.10.287.70">
    <property type="match status" value="1"/>
</dbReference>
<dbReference type="InterPro" id="IPR014710">
    <property type="entry name" value="RmlC-like_jellyroll"/>
</dbReference>
<dbReference type="Pfam" id="PF00520">
    <property type="entry name" value="Ion_trans"/>
    <property type="match status" value="1"/>
</dbReference>
<evidence type="ECO:0000313" key="8">
    <source>
        <dbReference type="EMBL" id="CEM37368.1"/>
    </source>
</evidence>